<gene>
    <name evidence="6" type="ORF">JIV24_18405</name>
</gene>
<dbReference type="SUPFAM" id="SSF52151">
    <property type="entry name" value="FabD/lysophospholipase-like"/>
    <property type="match status" value="1"/>
</dbReference>
<accession>A0ABS1HNQ2</accession>
<dbReference type="Pfam" id="PF01734">
    <property type="entry name" value="Patatin"/>
    <property type="match status" value="1"/>
</dbReference>
<evidence type="ECO:0000313" key="6">
    <source>
        <dbReference type="EMBL" id="MBK3519325.1"/>
    </source>
</evidence>
<dbReference type="InterPro" id="IPR016035">
    <property type="entry name" value="Acyl_Trfase/lysoPLipase"/>
</dbReference>
<comment type="caution">
    <text evidence="6">The sequence shown here is derived from an EMBL/GenBank/DDBJ whole genome shotgun (WGS) entry which is preliminary data.</text>
</comment>
<evidence type="ECO:0000256" key="1">
    <source>
        <dbReference type="ARBA" id="ARBA00022801"/>
    </source>
</evidence>
<name>A0ABS1HNQ2_9BACT</name>
<keyword evidence="7" id="KW-1185">Reference proteome</keyword>
<proteinExistence type="predicted"/>
<keyword evidence="1 4" id="KW-0378">Hydrolase</keyword>
<dbReference type="Gene3D" id="3.40.1090.10">
    <property type="entry name" value="Cytosolic phospholipase A2 catalytic domain"/>
    <property type="match status" value="2"/>
</dbReference>
<evidence type="ECO:0000313" key="7">
    <source>
        <dbReference type="Proteomes" id="UP000605676"/>
    </source>
</evidence>
<dbReference type="PROSITE" id="PS51635">
    <property type="entry name" value="PNPLA"/>
    <property type="match status" value="1"/>
</dbReference>
<feature type="active site" description="Nucleophile" evidence="4">
    <location>
        <position position="42"/>
    </location>
</feature>
<evidence type="ECO:0000259" key="5">
    <source>
        <dbReference type="PROSITE" id="PS51635"/>
    </source>
</evidence>
<evidence type="ECO:0000256" key="4">
    <source>
        <dbReference type="PROSITE-ProRule" id="PRU01161"/>
    </source>
</evidence>
<dbReference type="PANTHER" id="PTHR14226:SF29">
    <property type="entry name" value="NEUROPATHY TARGET ESTERASE SWS"/>
    <property type="match status" value="1"/>
</dbReference>
<feature type="domain" description="PNPLA" evidence="5">
    <location>
        <begin position="9"/>
        <end position="168"/>
    </location>
</feature>
<sequence length="261" mass="28823">MKHLGKVGLALGGGGAKGFAHIGVLQALEEYKIPVHKIAGTSMGAIVGVLYSAGFNAGEILELLRKEKVWNWFKIDILRGGLVNLTGAKETLIKHVSHEKFDQLTIPFSVTASNLNTGKVKVVNQGGKLFDWVMASCSVPVAFTPVTIDGYTYVDGGIFMNLPAEPLMFECDTVIGSSVIVDKKIHSIKNAKDVAERVFNLSIIQNERISKLHCDYFLGTKKLNDYSMWDFNHFEEIVAIGYKTAKKKIERDWLASMQNTN</sequence>
<dbReference type="RefSeq" id="WP_200466545.1">
    <property type="nucleotide sequence ID" value="NZ_JAENRR010000062.1"/>
</dbReference>
<dbReference type="Proteomes" id="UP000605676">
    <property type="component" value="Unassembled WGS sequence"/>
</dbReference>
<feature type="active site" description="Proton acceptor" evidence="4">
    <location>
        <position position="155"/>
    </location>
</feature>
<keyword evidence="3 4" id="KW-0443">Lipid metabolism</keyword>
<dbReference type="PANTHER" id="PTHR14226">
    <property type="entry name" value="NEUROPATHY TARGET ESTERASE/SWISS CHEESE D.MELANOGASTER"/>
    <property type="match status" value="1"/>
</dbReference>
<feature type="short sequence motif" description="DGA/G" evidence="4">
    <location>
        <begin position="155"/>
        <end position="157"/>
    </location>
</feature>
<feature type="short sequence motif" description="GXGXXG" evidence="4">
    <location>
        <begin position="13"/>
        <end position="18"/>
    </location>
</feature>
<reference evidence="6 7" key="1">
    <citation type="submission" date="2021-01" db="EMBL/GenBank/DDBJ databases">
        <title>Carboxyliciviraga sp.nov., isolated from coastal sediments.</title>
        <authorList>
            <person name="Lu D."/>
            <person name="Zhang T."/>
        </authorList>
    </citation>
    <scope>NUCLEOTIDE SEQUENCE [LARGE SCALE GENOMIC DNA]</scope>
    <source>
        <strain evidence="6 7">N1Y132</strain>
    </source>
</reference>
<feature type="short sequence motif" description="GXSXG" evidence="4">
    <location>
        <begin position="40"/>
        <end position="44"/>
    </location>
</feature>
<dbReference type="InterPro" id="IPR050301">
    <property type="entry name" value="NTE"/>
</dbReference>
<organism evidence="6 7">
    <name type="scientific">Carboxylicivirga marina</name>
    <dbReference type="NCBI Taxonomy" id="2800988"/>
    <lineage>
        <taxon>Bacteria</taxon>
        <taxon>Pseudomonadati</taxon>
        <taxon>Bacteroidota</taxon>
        <taxon>Bacteroidia</taxon>
        <taxon>Marinilabiliales</taxon>
        <taxon>Marinilabiliaceae</taxon>
        <taxon>Carboxylicivirga</taxon>
    </lineage>
</organism>
<evidence type="ECO:0000256" key="3">
    <source>
        <dbReference type="ARBA" id="ARBA00023098"/>
    </source>
</evidence>
<protein>
    <submittedName>
        <fullName evidence="6">Patatin-like phospholipase family protein</fullName>
    </submittedName>
</protein>
<dbReference type="InterPro" id="IPR002641">
    <property type="entry name" value="PNPLA_dom"/>
</dbReference>
<keyword evidence="2 4" id="KW-0442">Lipid degradation</keyword>
<evidence type="ECO:0000256" key="2">
    <source>
        <dbReference type="ARBA" id="ARBA00022963"/>
    </source>
</evidence>
<dbReference type="CDD" id="cd07205">
    <property type="entry name" value="Pat_PNPLA6_PNPLA7_NTE1_like"/>
    <property type="match status" value="1"/>
</dbReference>
<dbReference type="EMBL" id="JAENRR010000062">
    <property type="protein sequence ID" value="MBK3519325.1"/>
    <property type="molecule type" value="Genomic_DNA"/>
</dbReference>